<accession>A0A5C3EKQ0</accession>
<dbReference type="EMBL" id="OOIN01000032">
    <property type="protein sequence ID" value="SPO30327.1"/>
    <property type="molecule type" value="Genomic_DNA"/>
</dbReference>
<dbReference type="Proteomes" id="UP000324022">
    <property type="component" value="Unassembled WGS sequence"/>
</dbReference>
<evidence type="ECO:0000256" key="1">
    <source>
        <dbReference type="SAM" id="MobiDB-lite"/>
    </source>
</evidence>
<evidence type="ECO:0000256" key="2">
    <source>
        <dbReference type="SAM" id="SignalP"/>
    </source>
</evidence>
<keyword evidence="2" id="KW-0732">Signal</keyword>
<name>A0A5C3EKQ0_9BASI</name>
<evidence type="ECO:0000313" key="3">
    <source>
        <dbReference type="EMBL" id="SPO30327.1"/>
    </source>
</evidence>
<feature type="region of interest" description="Disordered" evidence="1">
    <location>
        <begin position="136"/>
        <end position="170"/>
    </location>
</feature>
<feature type="signal peptide" evidence="2">
    <location>
        <begin position="1"/>
        <end position="26"/>
    </location>
</feature>
<reference evidence="3 4" key="1">
    <citation type="submission" date="2018-03" db="EMBL/GenBank/DDBJ databases">
        <authorList>
            <person name="Guldener U."/>
        </authorList>
    </citation>
    <scope>NUCLEOTIDE SEQUENCE [LARGE SCALE GENOMIC DNA]</scope>
    <source>
        <strain evidence="3 4">NBRC100155</strain>
    </source>
</reference>
<evidence type="ECO:0008006" key="5">
    <source>
        <dbReference type="Google" id="ProtNLM"/>
    </source>
</evidence>
<organism evidence="3 4">
    <name type="scientific">Ustilago trichophora</name>
    <dbReference type="NCBI Taxonomy" id="86804"/>
    <lineage>
        <taxon>Eukaryota</taxon>
        <taxon>Fungi</taxon>
        <taxon>Dikarya</taxon>
        <taxon>Basidiomycota</taxon>
        <taxon>Ustilaginomycotina</taxon>
        <taxon>Ustilaginomycetes</taxon>
        <taxon>Ustilaginales</taxon>
        <taxon>Ustilaginaceae</taxon>
        <taxon>Ustilago</taxon>
    </lineage>
</organism>
<feature type="compositionally biased region" description="Basic and acidic residues" evidence="1">
    <location>
        <begin position="77"/>
        <end position="92"/>
    </location>
</feature>
<proteinExistence type="predicted"/>
<protein>
    <recommendedName>
        <fullName evidence="5">Secreted protein</fullName>
    </recommendedName>
</protein>
<evidence type="ECO:0000313" key="4">
    <source>
        <dbReference type="Proteomes" id="UP000324022"/>
    </source>
</evidence>
<feature type="region of interest" description="Disordered" evidence="1">
    <location>
        <begin position="42"/>
        <end position="92"/>
    </location>
</feature>
<gene>
    <name evidence="3" type="ORF">UTRI_05791</name>
</gene>
<dbReference type="AlphaFoldDB" id="A0A5C3EKQ0"/>
<keyword evidence="4" id="KW-1185">Reference proteome</keyword>
<feature type="compositionally biased region" description="Polar residues" evidence="1">
    <location>
        <begin position="66"/>
        <end position="76"/>
    </location>
</feature>
<feature type="chain" id="PRO_5022920101" description="Secreted protein" evidence="2">
    <location>
        <begin position="27"/>
        <end position="170"/>
    </location>
</feature>
<sequence>MPAGPCMKSRAAFFLFFFFFFSFSFRSPLSTKLPCLMDNPGRGAQTNKATRDNKTSVPDQDVEMIETSSKPSQTCLRDQDPHHDRESERDASFKGASHGFVWNMKQLAASKWKSMQRNRKAVMQAESNRFVLLKSRAFKSRNPKLQPRERERVQSPRKAILEAGEEHKSS</sequence>